<keyword evidence="2" id="KW-0902">Two-component regulatory system</keyword>
<keyword evidence="1 6" id="KW-0597">Phosphoprotein</keyword>
<evidence type="ECO:0000259" key="9">
    <source>
        <dbReference type="PROSITE" id="PS51755"/>
    </source>
</evidence>
<protein>
    <submittedName>
        <fullName evidence="10">Transcriptional regulatory protein SrrA</fullName>
    </submittedName>
</protein>
<dbReference type="PROSITE" id="PS50110">
    <property type="entry name" value="RESPONSE_REGULATORY"/>
    <property type="match status" value="1"/>
</dbReference>
<dbReference type="InterPro" id="IPR001789">
    <property type="entry name" value="Sig_transdc_resp-reg_receiver"/>
</dbReference>
<feature type="modified residue" description="4-aspartylphosphate" evidence="6">
    <location>
        <position position="47"/>
    </location>
</feature>
<dbReference type="SMART" id="SM00448">
    <property type="entry name" value="REC"/>
    <property type="match status" value="1"/>
</dbReference>
<evidence type="ECO:0000259" key="8">
    <source>
        <dbReference type="PROSITE" id="PS50110"/>
    </source>
</evidence>
<dbReference type="AlphaFoldDB" id="A0A2P4UFG1"/>
<dbReference type="EMBL" id="MTBP01000002">
    <property type="protein sequence ID" value="POM23776.1"/>
    <property type="molecule type" value="Genomic_DNA"/>
</dbReference>
<feature type="domain" description="OmpR/PhoB-type" evidence="9">
    <location>
        <begin position="122"/>
        <end position="217"/>
    </location>
</feature>
<keyword evidence="5" id="KW-0804">Transcription</keyword>
<proteinExistence type="predicted"/>
<evidence type="ECO:0000256" key="4">
    <source>
        <dbReference type="ARBA" id="ARBA00023125"/>
    </source>
</evidence>
<dbReference type="PANTHER" id="PTHR48111:SF1">
    <property type="entry name" value="TWO-COMPONENT RESPONSE REGULATOR ORR33"/>
    <property type="match status" value="1"/>
</dbReference>
<name>A0A2P4UFG1_9ACTN</name>
<dbReference type="InterPro" id="IPR039420">
    <property type="entry name" value="WalR-like"/>
</dbReference>
<dbReference type="PANTHER" id="PTHR48111">
    <property type="entry name" value="REGULATOR OF RPOS"/>
    <property type="match status" value="1"/>
</dbReference>
<feature type="DNA-binding region" description="OmpR/PhoB-type" evidence="7">
    <location>
        <begin position="122"/>
        <end position="217"/>
    </location>
</feature>
<gene>
    <name evidence="10" type="primary">srrA</name>
    <name evidence="10" type="ORF">BTM25_23980</name>
</gene>
<sequence length="231" mass="25746">MLVVEPDCRTAEHLVHWLVRHGYEVDLVDTGRRTLEVAATADLVLLDLGLPDLDGIEVCRSLRDRTDAPLITFTGAGTELDRVLSLQAGADDCMVKPYGLRELVARMEAVMRRVLPHGRGVRGLIAHGTLEIDLDRRQVRVRGGDVELTRKEFELLRILASRPESVITRRELMSRVWEDDWAASTRTIDTHVSSLRHKLGDAEWIVTVRGVGYRLGSGSLTDAAAQVQPLV</sequence>
<dbReference type="GO" id="GO:0000156">
    <property type="term" value="F:phosphorelay response regulator activity"/>
    <property type="evidence" value="ECO:0007669"/>
    <property type="project" value="TreeGrafter"/>
</dbReference>
<accession>A0A2P4UFG1</accession>
<dbReference type="Gene3D" id="1.10.10.10">
    <property type="entry name" value="Winged helix-like DNA-binding domain superfamily/Winged helix DNA-binding domain"/>
    <property type="match status" value="1"/>
</dbReference>
<dbReference type="Proteomes" id="UP000242367">
    <property type="component" value="Unassembled WGS sequence"/>
</dbReference>
<dbReference type="CDD" id="cd00383">
    <property type="entry name" value="trans_reg_C"/>
    <property type="match status" value="1"/>
</dbReference>
<dbReference type="Gene3D" id="6.10.250.690">
    <property type="match status" value="1"/>
</dbReference>
<keyword evidence="3" id="KW-0805">Transcription regulation</keyword>
<evidence type="ECO:0000256" key="1">
    <source>
        <dbReference type="ARBA" id="ARBA00022553"/>
    </source>
</evidence>
<dbReference type="GO" id="GO:0000976">
    <property type="term" value="F:transcription cis-regulatory region binding"/>
    <property type="evidence" value="ECO:0007669"/>
    <property type="project" value="TreeGrafter"/>
</dbReference>
<evidence type="ECO:0000256" key="5">
    <source>
        <dbReference type="ARBA" id="ARBA00023163"/>
    </source>
</evidence>
<evidence type="ECO:0000313" key="10">
    <source>
        <dbReference type="EMBL" id="POM23776.1"/>
    </source>
</evidence>
<dbReference type="InterPro" id="IPR001867">
    <property type="entry name" value="OmpR/PhoB-type_DNA-bd"/>
</dbReference>
<dbReference type="Gene3D" id="3.40.50.2300">
    <property type="match status" value="1"/>
</dbReference>
<dbReference type="FunFam" id="1.10.10.10:FF:000018">
    <property type="entry name" value="DNA-binding response regulator ResD"/>
    <property type="match status" value="1"/>
</dbReference>
<evidence type="ECO:0000256" key="7">
    <source>
        <dbReference type="PROSITE-ProRule" id="PRU01091"/>
    </source>
</evidence>
<dbReference type="Pfam" id="PF00486">
    <property type="entry name" value="Trans_reg_C"/>
    <property type="match status" value="1"/>
</dbReference>
<evidence type="ECO:0000256" key="6">
    <source>
        <dbReference type="PROSITE-ProRule" id="PRU00169"/>
    </source>
</evidence>
<evidence type="ECO:0000256" key="2">
    <source>
        <dbReference type="ARBA" id="ARBA00023012"/>
    </source>
</evidence>
<dbReference type="GO" id="GO:0005829">
    <property type="term" value="C:cytosol"/>
    <property type="evidence" value="ECO:0007669"/>
    <property type="project" value="TreeGrafter"/>
</dbReference>
<dbReference type="SMART" id="SM00862">
    <property type="entry name" value="Trans_reg_C"/>
    <property type="match status" value="1"/>
</dbReference>
<dbReference type="GO" id="GO:0006355">
    <property type="term" value="P:regulation of DNA-templated transcription"/>
    <property type="evidence" value="ECO:0007669"/>
    <property type="project" value="InterPro"/>
</dbReference>
<reference evidence="10 11" key="1">
    <citation type="journal article" date="2017" name="Chemistry">
        <title>Isolation, Biosynthesis and Chemical Modifications of Rubterolones A-F: Rare Tropolone Alkaloids from Actinomadura sp. 5-2.</title>
        <authorList>
            <person name="Guo H."/>
            <person name="Benndorf R."/>
            <person name="Leichnitz D."/>
            <person name="Klassen J.L."/>
            <person name="Vollmers J."/>
            <person name="Gorls H."/>
            <person name="Steinacker M."/>
            <person name="Weigel C."/>
            <person name="Dahse H.M."/>
            <person name="Kaster A.K."/>
            <person name="de Beer Z.W."/>
            <person name="Poulsen M."/>
            <person name="Beemelmanns C."/>
        </authorList>
    </citation>
    <scope>NUCLEOTIDE SEQUENCE [LARGE SCALE GENOMIC DNA]</scope>
    <source>
        <strain evidence="10 11">5-2</strain>
    </source>
</reference>
<evidence type="ECO:0000256" key="3">
    <source>
        <dbReference type="ARBA" id="ARBA00023015"/>
    </source>
</evidence>
<dbReference type="SUPFAM" id="SSF46894">
    <property type="entry name" value="C-terminal effector domain of the bipartite response regulators"/>
    <property type="match status" value="1"/>
</dbReference>
<dbReference type="InterPro" id="IPR016032">
    <property type="entry name" value="Sig_transdc_resp-reg_C-effctor"/>
</dbReference>
<dbReference type="GO" id="GO:0032993">
    <property type="term" value="C:protein-DNA complex"/>
    <property type="evidence" value="ECO:0007669"/>
    <property type="project" value="TreeGrafter"/>
</dbReference>
<keyword evidence="11" id="KW-1185">Reference proteome</keyword>
<dbReference type="InterPro" id="IPR011006">
    <property type="entry name" value="CheY-like_superfamily"/>
</dbReference>
<dbReference type="PROSITE" id="PS51755">
    <property type="entry name" value="OMPR_PHOB"/>
    <property type="match status" value="1"/>
</dbReference>
<dbReference type="Pfam" id="PF00072">
    <property type="entry name" value="Response_reg"/>
    <property type="match status" value="1"/>
</dbReference>
<keyword evidence="4 7" id="KW-0238">DNA-binding</keyword>
<dbReference type="InterPro" id="IPR036388">
    <property type="entry name" value="WH-like_DNA-bd_sf"/>
</dbReference>
<dbReference type="SUPFAM" id="SSF52172">
    <property type="entry name" value="CheY-like"/>
    <property type="match status" value="1"/>
</dbReference>
<evidence type="ECO:0000313" key="11">
    <source>
        <dbReference type="Proteomes" id="UP000242367"/>
    </source>
</evidence>
<comment type="caution">
    <text evidence="10">The sequence shown here is derived from an EMBL/GenBank/DDBJ whole genome shotgun (WGS) entry which is preliminary data.</text>
</comment>
<feature type="domain" description="Response regulatory" evidence="8">
    <location>
        <begin position="1"/>
        <end position="111"/>
    </location>
</feature>
<organism evidence="10 11">
    <name type="scientific">Actinomadura rubteroloni</name>
    <dbReference type="NCBI Taxonomy" id="1926885"/>
    <lineage>
        <taxon>Bacteria</taxon>
        <taxon>Bacillati</taxon>
        <taxon>Actinomycetota</taxon>
        <taxon>Actinomycetes</taxon>
        <taxon>Streptosporangiales</taxon>
        <taxon>Thermomonosporaceae</taxon>
        <taxon>Actinomadura</taxon>
    </lineage>
</organism>